<feature type="domain" description="C2H2-type" evidence="10">
    <location>
        <begin position="312"/>
        <end position="335"/>
    </location>
</feature>
<dbReference type="FunFam" id="3.30.160.60:FF:001732">
    <property type="entry name" value="Zgc:162936"/>
    <property type="match status" value="1"/>
</dbReference>
<dbReference type="Proteomes" id="UP000271974">
    <property type="component" value="Unassembled WGS sequence"/>
</dbReference>
<evidence type="ECO:0000259" key="10">
    <source>
        <dbReference type="PROSITE" id="PS50157"/>
    </source>
</evidence>
<keyword evidence="3" id="KW-0677">Repeat</keyword>
<dbReference type="SUPFAM" id="SSF57667">
    <property type="entry name" value="beta-beta-alpha zinc fingers"/>
    <property type="match status" value="1"/>
</dbReference>
<feature type="compositionally biased region" description="Low complexity" evidence="9">
    <location>
        <begin position="93"/>
        <end position="105"/>
    </location>
</feature>
<dbReference type="GO" id="GO:0005694">
    <property type="term" value="C:chromosome"/>
    <property type="evidence" value="ECO:0007669"/>
    <property type="project" value="UniProtKB-ARBA"/>
</dbReference>
<gene>
    <name evidence="11" type="ORF">EGW08_006799</name>
</gene>
<dbReference type="InterPro" id="IPR036236">
    <property type="entry name" value="Znf_C2H2_sf"/>
</dbReference>
<accession>A0A433TV81</accession>
<evidence type="ECO:0000256" key="5">
    <source>
        <dbReference type="ARBA" id="ARBA00022833"/>
    </source>
</evidence>
<evidence type="ECO:0000256" key="8">
    <source>
        <dbReference type="PROSITE-ProRule" id="PRU00042"/>
    </source>
</evidence>
<dbReference type="Pfam" id="PF00096">
    <property type="entry name" value="zf-C2H2"/>
    <property type="match status" value="1"/>
</dbReference>
<comment type="caution">
    <text evidence="11">The sequence shown here is derived from an EMBL/GenBank/DDBJ whole genome shotgun (WGS) entry which is preliminary data.</text>
</comment>
<feature type="region of interest" description="Disordered" evidence="9">
    <location>
        <begin position="121"/>
        <end position="172"/>
    </location>
</feature>
<evidence type="ECO:0000313" key="11">
    <source>
        <dbReference type="EMBL" id="RUS85408.1"/>
    </source>
</evidence>
<organism evidence="11 12">
    <name type="scientific">Elysia chlorotica</name>
    <name type="common">Eastern emerald elysia</name>
    <name type="synonym">Sea slug</name>
    <dbReference type="NCBI Taxonomy" id="188477"/>
    <lineage>
        <taxon>Eukaryota</taxon>
        <taxon>Metazoa</taxon>
        <taxon>Spiralia</taxon>
        <taxon>Lophotrochozoa</taxon>
        <taxon>Mollusca</taxon>
        <taxon>Gastropoda</taxon>
        <taxon>Heterobranchia</taxon>
        <taxon>Euthyneura</taxon>
        <taxon>Panpulmonata</taxon>
        <taxon>Sacoglossa</taxon>
        <taxon>Placobranchoidea</taxon>
        <taxon>Plakobranchidae</taxon>
        <taxon>Elysia</taxon>
    </lineage>
</organism>
<keyword evidence="6" id="KW-0238">DNA-binding</keyword>
<evidence type="ECO:0000256" key="7">
    <source>
        <dbReference type="ARBA" id="ARBA00023242"/>
    </source>
</evidence>
<dbReference type="AlphaFoldDB" id="A0A433TV81"/>
<feature type="compositionally biased region" description="Low complexity" evidence="9">
    <location>
        <begin position="121"/>
        <end position="134"/>
    </location>
</feature>
<dbReference type="GO" id="GO:0005634">
    <property type="term" value="C:nucleus"/>
    <property type="evidence" value="ECO:0007669"/>
    <property type="project" value="UniProtKB-SubCell"/>
</dbReference>
<comment type="subcellular location">
    <subcellularLocation>
        <location evidence="1">Nucleus</location>
    </subcellularLocation>
</comment>
<dbReference type="OrthoDB" id="3561125at2759"/>
<feature type="region of interest" description="Disordered" evidence="9">
    <location>
        <begin position="380"/>
        <end position="404"/>
    </location>
</feature>
<dbReference type="InterPro" id="IPR013087">
    <property type="entry name" value="Znf_C2H2_type"/>
</dbReference>
<evidence type="ECO:0000256" key="9">
    <source>
        <dbReference type="SAM" id="MobiDB-lite"/>
    </source>
</evidence>
<evidence type="ECO:0000256" key="1">
    <source>
        <dbReference type="ARBA" id="ARBA00004123"/>
    </source>
</evidence>
<keyword evidence="12" id="KW-1185">Reference proteome</keyword>
<dbReference type="GO" id="GO:0000978">
    <property type="term" value="F:RNA polymerase II cis-regulatory region sequence-specific DNA binding"/>
    <property type="evidence" value="ECO:0007669"/>
    <property type="project" value="TreeGrafter"/>
</dbReference>
<dbReference type="PROSITE" id="PS00028">
    <property type="entry name" value="ZINC_FINGER_C2H2_1"/>
    <property type="match status" value="1"/>
</dbReference>
<reference evidence="11 12" key="1">
    <citation type="submission" date="2019-01" db="EMBL/GenBank/DDBJ databases">
        <title>A draft genome assembly of the solar-powered sea slug Elysia chlorotica.</title>
        <authorList>
            <person name="Cai H."/>
            <person name="Li Q."/>
            <person name="Fang X."/>
            <person name="Li J."/>
            <person name="Curtis N.E."/>
            <person name="Altenburger A."/>
            <person name="Shibata T."/>
            <person name="Feng M."/>
            <person name="Maeda T."/>
            <person name="Schwartz J.A."/>
            <person name="Shigenobu S."/>
            <person name="Lundholm N."/>
            <person name="Nishiyama T."/>
            <person name="Yang H."/>
            <person name="Hasebe M."/>
            <person name="Li S."/>
            <person name="Pierce S.K."/>
            <person name="Wang J."/>
        </authorList>
    </citation>
    <scope>NUCLEOTIDE SEQUENCE [LARGE SCALE GENOMIC DNA]</scope>
    <source>
        <strain evidence="11">EC2010</strain>
        <tissue evidence="11">Whole organism of an adult</tissue>
    </source>
</reference>
<evidence type="ECO:0000256" key="2">
    <source>
        <dbReference type="ARBA" id="ARBA00022723"/>
    </source>
</evidence>
<dbReference type="STRING" id="188477.A0A433TV81"/>
<feature type="region of interest" description="Disordered" evidence="9">
    <location>
        <begin position="86"/>
        <end position="105"/>
    </location>
</feature>
<dbReference type="GO" id="GO:0006357">
    <property type="term" value="P:regulation of transcription by RNA polymerase II"/>
    <property type="evidence" value="ECO:0007669"/>
    <property type="project" value="TreeGrafter"/>
</dbReference>
<feature type="region of interest" description="Disordered" evidence="9">
    <location>
        <begin position="422"/>
        <end position="441"/>
    </location>
</feature>
<evidence type="ECO:0000256" key="3">
    <source>
        <dbReference type="ARBA" id="ARBA00022737"/>
    </source>
</evidence>
<evidence type="ECO:0000313" key="12">
    <source>
        <dbReference type="Proteomes" id="UP000271974"/>
    </source>
</evidence>
<keyword evidence="7" id="KW-0539">Nucleus</keyword>
<dbReference type="InterPro" id="IPR056438">
    <property type="entry name" value="Znf-C2H2_CTCF"/>
</dbReference>
<dbReference type="SMART" id="SM00355">
    <property type="entry name" value="ZnF_C2H2"/>
    <property type="match status" value="4"/>
</dbReference>
<dbReference type="GO" id="GO:0045893">
    <property type="term" value="P:positive regulation of DNA-templated transcription"/>
    <property type="evidence" value="ECO:0007669"/>
    <property type="project" value="UniProtKB-ARBA"/>
</dbReference>
<dbReference type="PROSITE" id="PS50157">
    <property type="entry name" value="ZINC_FINGER_C2H2_2"/>
    <property type="match status" value="2"/>
</dbReference>
<evidence type="ECO:0000256" key="4">
    <source>
        <dbReference type="ARBA" id="ARBA00022771"/>
    </source>
</evidence>
<dbReference type="PANTHER" id="PTHR24404:SF114">
    <property type="entry name" value="KLUMPFUSS, ISOFORM B-RELATED"/>
    <property type="match status" value="1"/>
</dbReference>
<dbReference type="GO" id="GO:0008270">
    <property type="term" value="F:zinc ion binding"/>
    <property type="evidence" value="ECO:0007669"/>
    <property type="project" value="UniProtKB-KW"/>
</dbReference>
<feature type="compositionally biased region" description="Basic and acidic residues" evidence="9">
    <location>
        <begin position="394"/>
        <end position="403"/>
    </location>
</feature>
<name>A0A433TV81_ELYCH</name>
<keyword evidence="4 8" id="KW-0863">Zinc-finger</keyword>
<dbReference type="Pfam" id="PF13909">
    <property type="entry name" value="zf-H2C2_5"/>
    <property type="match status" value="1"/>
</dbReference>
<feature type="compositionally biased region" description="Acidic residues" evidence="9">
    <location>
        <begin position="381"/>
        <end position="393"/>
    </location>
</feature>
<dbReference type="Pfam" id="PF23611">
    <property type="entry name" value="zf-C2H2_16"/>
    <property type="match status" value="1"/>
</dbReference>
<proteinExistence type="predicted"/>
<keyword evidence="2" id="KW-0479">Metal-binding</keyword>
<dbReference type="PANTHER" id="PTHR24404">
    <property type="entry name" value="ZINC FINGER PROTEIN"/>
    <property type="match status" value="1"/>
</dbReference>
<dbReference type="InterPro" id="IPR050589">
    <property type="entry name" value="Ikaros_C2H2-ZF"/>
</dbReference>
<sequence length="441" mass="48017">MAAATSAVRAAAMSQASASQTAGSAPSPYSAHLVPRPMFQGLPLSSVAANSAADPNANAFNLLGEALSMRGGFNLNGFPAKSLPMVPGSSTKTPPNSSLTSTASSISPITSSSASAVAAASASSPSSSPSTSAALQSFPFSPHALGPPTPHPALLLPGRPYPAHPAHPGHAPLDADQLRYLSLAQIQAANQAHLAGEVAKLKQQSPPFLTRNYLELAMLVCNTFRGKLFPCPHCRYVTDRRNNLKRHVATMHQTCDKRLECCGVRFSTKASLREHITIFHHNGYSCPFCGRRFCRKALLKRHLSVHSGQKDYTCPSCDYATSHKSNLERHKRIHARLHLMGGDASGIPDDIDDEELRKMEEEEEEEDRRRQRQAASMMMMLDEDDDETQDIEMDGERREDSRPQYHHLIITITSTATVRHLPKQAHRVSQDSKPTPGLLRV</sequence>
<evidence type="ECO:0000256" key="6">
    <source>
        <dbReference type="ARBA" id="ARBA00023125"/>
    </source>
</evidence>
<keyword evidence="5" id="KW-0862">Zinc</keyword>
<feature type="domain" description="C2H2-type" evidence="10">
    <location>
        <begin position="284"/>
        <end position="311"/>
    </location>
</feature>
<protein>
    <recommendedName>
        <fullName evidence="10">C2H2-type domain-containing protein</fullName>
    </recommendedName>
</protein>
<dbReference type="EMBL" id="RQTK01000170">
    <property type="protein sequence ID" value="RUS85408.1"/>
    <property type="molecule type" value="Genomic_DNA"/>
</dbReference>
<dbReference type="GO" id="GO:0003700">
    <property type="term" value="F:DNA-binding transcription factor activity"/>
    <property type="evidence" value="ECO:0007669"/>
    <property type="project" value="TreeGrafter"/>
</dbReference>
<dbReference type="Gene3D" id="3.30.160.60">
    <property type="entry name" value="Classic Zinc Finger"/>
    <property type="match status" value="3"/>
</dbReference>